<comment type="caution">
    <text evidence="2">The sequence shown here is derived from an EMBL/GenBank/DDBJ whole genome shotgun (WGS) entry which is preliminary data.</text>
</comment>
<dbReference type="Proteomes" id="UP000582646">
    <property type="component" value="Unassembled WGS sequence"/>
</dbReference>
<evidence type="ECO:0000256" key="1">
    <source>
        <dbReference type="SAM" id="MobiDB-lite"/>
    </source>
</evidence>
<gene>
    <name evidence="2" type="ORF">HF999_09965</name>
</gene>
<accession>A0A846X0C8</accession>
<feature type="compositionally biased region" description="Basic and acidic residues" evidence="1">
    <location>
        <begin position="163"/>
        <end position="188"/>
    </location>
</feature>
<dbReference type="EMBL" id="JAAXOQ010000011">
    <property type="protein sequence ID" value="NKY18694.1"/>
    <property type="molecule type" value="Genomic_DNA"/>
</dbReference>
<proteinExistence type="predicted"/>
<name>A0A846X0C8_9ACTN</name>
<keyword evidence="3" id="KW-1185">Reference proteome</keyword>
<dbReference type="AlphaFoldDB" id="A0A846X0C8"/>
<protein>
    <submittedName>
        <fullName evidence="2">Uncharacterized protein</fullName>
    </submittedName>
</protein>
<evidence type="ECO:0000313" key="2">
    <source>
        <dbReference type="EMBL" id="NKY18694.1"/>
    </source>
</evidence>
<evidence type="ECO:0000313" key="3">
    <source>
        <dbReference type="Proteomes" id="UP000582646"/>
    </source>
</evidence>
<feature type="region of interest" description="Disordered" evidence="1">
    <location>
        <begin position="150"/>
        <end position="188"/>
    </location>
</feature>
<reference evidence="2 3" key="1">
    <citation type="submission" date="2020-04" db="EMBL/GenBank/DDBJ databases">
        <title>MicrobeNet Type strains.</title>
        <authorList>
            <person name="Nicholson A.C."/>
        </authorList>
    </citation>
    <scope>NUCLEOTIDE SEQUENCE [LARGE SCALE GENOMIC DNA]</scope>
    <source>
        <strain evidence="2 3">DSM 44113</strain>
    </source>
</reference>
<sequence length="188" mass="19741">MTLMEVLPSLARAGVARSFDPTIWPDGTAMDGDEVLIAGTPASLLADGGPSGHPVVVVRIARLVRSGPVVLCEVDGAVPAHAELADVAWPGARLAGARMRQLLVRGADGARLAARVEVPVEVPVDALIALALRIPPRVATPGLRAGCAECDEGTGQSRWTQGKFDDPRSNDDRHYRDTGVRAGMERLA</sequence>
<dbReference type="RefSeq" id="WP_168545725.1">
    <property type="nucleotide sequence ID" value="NZ_BAAAKS010000009.1"/>
</dbReference>
<organism evidence="2 3">
    <name type="scientific">Tsukamurella spumae</name>
    <dbReference type="NCBI Taxonomy" id="44753"/>
    <lineage>
        <taxon>Bacteria</taxon>
        <taxon>Bacillati</taxon>
        <taxon>Actinomycetota</taxon>
        <taxon>Actinomycetes</taxon>
        <taxon>Mycobacteriales</taxon>
        <taxon>Tsukamurellaceae</taxon>
        <taxon>Tsukamurella</taxon>
    </lineage>
</organism>